<dbReference type="EMBL" id="ONZP01001293">
    <property type="protein sequence ID" value="SPJ93373.1"/>
    <property type="molecule type" value="Genomic_DNA"/>
</dbReference>
<dbReference type="Proteomes" id="UP001187734">
    <property type="component" value="Unassembled WGS sequence"/>
</dbReference>
<proteinExistence type="predicted"/>
<gene>
    <name evidence="1" type="ORF">FTOL_13979</name>
</gene>
<accession>A0AAE8MPZ5</accession>
<reference evidence="1" key="1">
    <citation type="submission" date="2018-03" db="EMBL/GenBank/DDBJ databases">
        <authorList>
            <person name="Guldener U."/>
        </authorList>
    </citation>
    <scope>NUCLEOTIDE SEQUENCE</scope>
</reference>
<evidence type="ECO:0000313" key="2">
    <source>
        <dbReference type="Proteomes" id="UP001187734"/>
    </source>
</evidence>
<organism evidence="1 2">
    <name type="scientific">Fusarium torulosum</name>
    <dbReference type="NCBI Taxonomy" id="33205"/>
    <lineage>
        <taxon>Eukaryota</taxon>
        <taxon>Fungi</taxon>
        <taxon>Dikarya</taxon>
        <taxon>Ascomycota</taxon>
        <taxon>Pezizomycotina</taxon>
        <taxon>Sordariomycetes</taxon>
        <taxon>Hypocreomycetidae</taxon>
        <taxon>Hypocreales</taxon>
        <taxon>Nectriaceae</taxon>
        <taxon>Fusarium</taxon>
    </lineage>
</organism>
<name>A0AAE8MPZ5_9HYPO</name>
<evidence type="ECO:0000313" key="1">
    <source>
        <dbReference type="EMBL" id="SPJ93373.1"/>
    </source>
</evidence>
<sequence length="14" mass="1568">MALLLLLAAEPRKE</sequence>
<comment type="caution">
    <text evidence="1">The sequence shown here is derived from an EMBL/GenBank/DDBJ whole genome shotgun (WGS) entry which is preliminary data.</text>
</comment>
<keyword evidence="2" id="KW-1185">Reference proteome</keyword>
<protein>
    <submittedName>
        <fullName evidence="1">Uncharacterized protein</fullName>
    </submittedName>
</protein>